<feature type="non-terminal residue" evidence="1">
    <location>
        <position position="64"/>
    </location>
</feature>
<dbReference type="EMBL" id="CAMGYJ010000008">
    <property type="protein sequence ID" value="CAI0461747.1"/>
    <property type="molecule type" value="Genomic_DNA"/>
</dbReference>
<evidence type="ECO:0000313" key="2">
    <source>
        <dbReference type="Proteomes" id="UP001154282"/>
    </source>
</evidence>
<dbReference type="AlphaFoldDB" id="A0AAV0NTA3"/>
<name>A0AAV0NTA3_9ROSI</name>
<organism evidence="1 2">
    <name type="scientific">Linum tenue</name>
    <dbReference type="NCBI Taxonomy" id="586396"/>
    <lineage>
        <taxon>Eukaryota</taxon>
        <taxon>Viridiplantae</taxon>
        <taxon>Streptophyta</taxon>
        <taxon>Embryophyta</taxon>
        <taxon>Tracheophyta</taxon>
        <taxon>Spermatophyta</taxon>
        <taxon>Magnoliopsida</taxon>
        <taxon>eudicotyledons</taxon>
        <taxon>Gunneridae</taxon>
        <taxon>Pentapetalae</taxon>
        <taxon>rosids</taxon>
        <taxon>fabids</taxon>
        <taxon>Malpighiales</taxon>
        <taxon>Linaceae</taxon>
        <taxon>Linum</taxon>
    </lineage>
</organism>
<gene>
    <name evidence="1" type="ORF">LITE_LOCUS35082</name>
</gene>
<evidence type="ECO:0008006" key="3">
    <source>
        <dbReference type="Google" id="ProtNLM"/>
    </source>
</evidence>
<protein>
    <recommendedName>
        <fullName evidence="3">DUF4283 domain-containing protein</fullName>
    </recommendedName>
</protein>
<evidence type="ECO:0000313" key="1">
    <source>
        <dbReference type="EMBL" id="CAI0461747.1"/>
    </source>
</evidence>
<reference evidence="1" key="1">
    <citation type="submission" date="2022-08" db="EMBL/GenBank/DDBJ databases">
        <authorList>
            <person name="Gutierrez-Valencia J."/>
        </authorList>
    </citation>
    <scope>NUCLEOTIDE SEQUENCE</scope>
</reference>
<keyword evidence="2" id="KW-1185">Reference proteome</keyword>
<sequence length="64" mass="7459">MMLRKVWSVSDSVCLVVFFSEATPNRVIFQRIVNGLWRCQAPVHVLEDDRGLLQFLFFDAGDRE</sequence>
<proteinExistence type="predicted"/>
<dbReference type="Proteomes" id="UP001154282">
    <property type="component" value="Unassembled WGS sequence"/>
</dbReference>
<comment type="caution">
    <text evidence="1">The sequence shown here is derived from an EMBL/GenBank/DDBJ whole genome shotgun (WGS) entry which is preliminary data.</text>
</comment>
<accession>A0AAV0NTA3</accession>